<dbReference type="AlphaFoldDB" id="A0A392S1U4"/>
<comment type="caution">
    <text evidence="2">The sequence shown here is derived from an EMBL/GenBank/DDBJ whole genome shotgun (WGS) entry which is preliminary data.</text>
</comment>
<feature type="compositionally biased region" description="Polar residues" evidence="1">
    <location>
        <begin position="74"/>
        <end position="86"/>
    </location>
</feature>
<evidence type="ECO:0000313" key="3">
    <source>
        <dbReference type="Proteomes" id="UP000265520"/>
    </source>
</evidence>
<protein>
    <submittedName>
        <fullName evidence="2">Gag-pol polyprotein</fullName>
    </submittedName>
</protein>
<dbReference type="Proteomes" id="UP000265520">
    <property type="component" value="Unassembled WGS sequence"/>
</dbReference>
<feature type="region of interest" description="Disordered" evidence="1">
    <location>
        <begin position="1"/>
        <end position="86"/>
    </location>
</feature>
<sequence>MMESINVVIDDSSTDRVTDVEADVETSDQQLDISEGEKDSESNSERTEPENVPANKGPSIRVQKNHPKELIIGNSEQGITTRRSND</sequence>
<keyword evidence="3" id="KW-1185">Reference proteome</keyword>
<feature type="compositionally biased region" description="Basic and acidic residues" evidence="1">
    <location>
        <begin position="35"/>
        <end position="49"/>
    </location>
</feature>
<feature type="non-terminal residue" evidence="2">
    <location>
        <position position="86"/>
    </location>
</feature>
<name>A0A392S1U4_9FABA</name>
<evidence type="ECO:0000256" key="1">
    <source>
        <dbReference type="SAM" id="MobiDB-lite"/>
    </source>
</evidence>
<reference evidence="2 3" key="1">
    <citation type="journal article" date="2018" name="Front. Plant Sci.">
        <title>Red Clover (Trifolium pratense) and Zigzag Clover (T. medium) - A Picture of Genomic Similarities and Differences.</title>
        <authorList>
            <person name="Dluhosova J."/>
            <person name="Istvanek J."/>
            <person name="Nedelnik J."/>
            <person name="Repkova J."/>
        </authorList>
    </citation>
    <scope>NUCLEOTIDE SEQUENCE [LARGE SCALE GENOMIC DNA]</scope>
    <source>
        <strain evidence="3">cv. 10/8</strain>
        <tissue evidence="2">Leaf</tissue>
    </source>
</reference>
<dbReference type="EMBL" id="LXQA010303523">
    <property type="protein sequence ID" value="MCI42357.1"/>
    <property type="molecule type" value="Genomic_DNA"/>
</dbReference>
<evidence type="ECO:0000313" key="2">
    <source>
        <dbReference type="EMBL" id="MCI42357.1"/>
    </source>
</evidence>
<accession>A0A392S1U4</accession>
<proteinExistence type="predicted"/>
<organism evidence="2 3">
    <name type="scientific">Trifolium medium</name>
    <dbReference type="NCBI Taxonomy" id="97028"/>
    <lineage>
        <taxon>Eukaryota</taxon>
        <taxon>Viridiplantae</taxon>
        <taxon>Streptophyta</taxon>
        <taxon>Embryophyta</taxon>
        <taxon>Tracheophyta</taxon>
        <taxon>Spermatophyta</taxon>
        <taxon>Magnoliopsida</taxon>
        <taxon>eudicotyledons</taxon>
        <taxon>Gunneridae</taxon>
        <taxon>Pentapetalae</taxon>
        <taxon>rosids</taxon>
        <taxon>fabids</taxon>
        <taxon>Fabales</taxon>
        <taxon>Fabaceae</taxon>
        <taxon>Papilionoideae</taxon>
        <taxon>50 kb inversion clade</taxon>
        <taxon>NPAAA clade</taxon>
        <taxon>Hologalegina</taxon>
        <taxon>IRL clade</taxon>
        <taxon>Trifolieae</taxon>
        <taxon>Trifolium</taxon>
    </lineage>
</organism>